<feature type="compositionally biased region" description="Gly residues" evidence="1">
    <location>
        <begin position="206"/>
        <end position="217"/>
    </location>
</feature>
<evidence type="ECO:0000313" key="2">
    <source>
        <dbReference type="EMBL" id="OAE24204.1"/>
    </source>
</evidence>
<gene>
    <name evidence="2" type="ORF">AXG93_2752s2210</name>
</gene>
<comment type="caution">
    <text evidence="2">The sequence shown here is derived from an EMBL/GenBank/DDBJ whole genome shotgun (WGS) entry which is preliminary data.</text>
</comment>
<dbReference type="Proteomes" id="UP000077202">
    <property type="component" value="Unassembled WGS sequence"/>
</dbReference>
<keyword evidence="3" id="KW-1185">Reference proteome</keyword>
<dbReference type="EMBL" id="LVLJ01002675">
    <property type="protein sequence ID" value="OAE24204.1"/>
    <property type="molecule type" value="Genomic_DNA"/>
</dbReference>
<sequence length="241" mass="26268">MGPESSRIRRELIGRRERECGHLRRRCSTVGWLARDHDDGRIIVLAFVALPRQLPAMDLSRDGGEVQQPSQLAEVFSCWGVRWEEFRCRVHWDGERETEQDRLRYSVQDREEKELAYAVLGSARLWLRGKGELRSRGGLRLAVGTGDCWGLGVAELSCSVVVVVVADLMKIGWTGSERIMQRQMAAEAAAAAATGTTETREICRRGSGGGGGGRGRGAAGVRIRAGAGAGGEFRAASAVTM</sequence>
<reference evidence="2" key="1">
    <citation type="submission" date="2016-03" db="EMBL/GenBank/DDBJ databases">
        <title>Mechanisms controlling the formation of the plant cell surface in tip-growing cells are functionally conserved among land plants.</title>
        <authorList>
            <person name="Honkanen S."/>
            <person name="Jones V.A."/>
            <person name="Morieri G."/>
            <person name="Champion C."/>
            <person name="Hetherington A.J."/>
            <person name="Kelly S."/>
            <person name="Saint-Marcoux D."/>
            <person name="Proust H."/>
            <person name="Prescott H."/>
            <person name="Dolan L."/>
        </authorList>
    </citation>
    <scope>NUCLEOTIDE SEQUENCE [LARGE SCALE GENOMIC DNA]</scope>
    <source>
        <tissue evidence="2">Whole gametophyte</tissue>
    </source>
</reference>
<accession>A0A176VTS9</accession>
<feature type="region of interest" description="Disordered" evidence="1">
    <location>
        <begin position="197"/>
        <end position="217"/>
    </location>
</feature>
<name>A0A176VTS9_MARPO</name>
<dbReference type="AlphaFoldDB" id="A0A176VTS9"/>
<protein>
    <submittedName>
        <fullName evidence="2">Uncharacterized protein</fullName>
    </submittedName>
</protein>
<evidence type="ECO:0000313" key="3">
    <source>
        <dbReference type="Proteomes" id="UP000077202"/>
    </source>
</evidence>
<evidence type="ECO:0000256" key="1">
    <source>
        <dbReference type="SAM" id="MobiDB-lite"/>
    </source>
</evidence>
<proteinExistence type="predicted"/>
<organism evidence="2 3">
    <name type="scientific">Marchantia polymorpha subsp. ruderalis</name>
    <dbReference type="NCBI Taxonomy" id="1480154"/>
    <lineage>
        <taxon>Eukaryota</taxon>
        <taxon>Viridiplantae</taxon>
        <taxon>Streptophyta</taxon>
        <taxon>Embryophyta</taxon>
        <taxon>Marchantiophyta</taxon>
        <taxon>Marchantiopsida</taxon>
        <taxon>Marchantiidae</taxon>
        <taxon>Marchantiales</taxon>
        <taxon>Marchantiaceae</taxon>
        <taxon>Marchantia</taxon>
    </lineage>
</organism>